<evidence type="ECO:0008006" key="3">
    <source>
        <dbReference type="Google" id="ProtNLM"/>
    </source>
</evidence>
<sequence length="162" mass="17846">MSVKIEVVSVEIPEGCNVVFGVSHFIKTVEDIYEAVVNTVPGAKFGLAFMEASGECLVRHEGTDPELRKHAAETMLKIGCGHTFILFIKGFYPINIMQRLKDVPEVCTILAATANPLQIIVAETEQGRGVLGVVDGHKPKGIETEQHIEARKQFLRKIGYKL</sequence>
<gene>
    <name evidence="2" type="ORF">ENT82_05770</name>
    <name evidence="1" type="ORF">ENU43_07260</name>
</gene>
<dbReference type="EMBL" id="DTCM01000086">
    <property type="protein sequence ID" value="HGL41442.1"/>
    <property type="molecule type" value="Genomic_DNA"/>
</dbReference>
<dbReference type="PANTHER" id="PTHR36155:SF1">
    <property type="entry name" value="BLL5354 PROTEIN"/>
    <property type="match status" value="1"/>
</dbReference>
<comment type="caution">
    <text evidence="2">The sequence shown here is derived from an EMBL/GenBank/DDBJ whole genome shotgun (WGS) entry which is preliminary data.</text>
</comment>
<reference evidence="2" key="1">
    <citation type="journal article" date="2020" name="mSystems">
        <title>Genome- and Community-Level Interaction Insights into Carbon Utilization and Element Cycling Functions of Hydrothermarchaeota in Hydrothermal Sediment.</title>
        <authorList>
            <person name="Zhou Z."/>
            <person name="Liu Y."/>
            <person name="Xu W."/>
            <person name="Pan J."/>
            <person name="Luo Z.H."/>
            <person name="Li M."/>
        </authorList>
    </citation>
    <scope>NUCLEOTIDE SEQUENCE [LARGE SCALE GENOMIC DNA]</scope>
    <source>
        <strain evidence="2">SpSt-613</strain>
        <strain evidence="1">SpSt-669</strain>
    </source>
</reference>
<dbReference type="EMBL" id="DTAD01000063">
    <property type="protein sequence ID" value="HGN90617.1"/>
    <property type="molecule type" value="Genomic_DNA"/>
</dbReference>
<dbReference type="InterPro" id="IPR036902">
    <property type="entry name" value="Ta1353-like_sf"/>
</dbReference>
<dbReference type="SUPFAM" id="SSF103165">
    <property type="entry name" value="Ta1353-like"/>
    <property type="match status" value="1"/>
</dbReference>
<dbReference type="Gene3D" id="3.40.1520.10">
    <property type="entry name" value="Ta1353-like"/>
    <property type="match status" value="1"/>
</dbReference>
<protein>
    <recommendedName>
        <fullName evidence="3">Adenosine monophosphate-protein transferase</fullName>
    </recommendedName>
</protein>
<name>A0A7C4E258_CALS0</name>
<proteinExistence type="predicted"/>
<dbReference type="InterPro" id="IPR007153">
    <property type="entry name" value="Adenosine_kinase"/>
</dbReference>
<dbReference type="Pfam" id="PF04008">
    <property type="entry name" value="Adenosine_kin"/>
    <property type="match status" value="1"/>
</dbReference>
<dbReference type="PANTHER" id="PTHR36155">
    <property type="entry name" value="BLL5354 PROTEIN"/>
    <property type="match status" value="1"/>
</dbReference>
<evidence type="ECO:0000313" key="1">
    <source>
        <dbReference type="EMBL" id="HGL41442.1"/>
    </source>
</evidence>
<organism evidence="2">
    <name type="scientific">Caldiarchaeum subterraneum</name>
    <dbReference type="NCBI Taxonomy" id="311458"/>
    <lineage>
        <taxon>Archaea</taxon>
        <taxon>Nitrososphaerota</taxon>
        <taxon>Candidatus Caldarchaeales</taxon>
        <taxon>Candidatus Caldarchaeaceae</taxon>
        <taxon>Candidatus Caldarchaeum</taxon>
    </lineage>
</organism>
<dbReference type="AlphaFoldDB" id="A0A7C4E258"/>
<accession>A0A7C4E258</accession>
<evidence type="ECO:0000313" key="2">
    <source>
        <dbReference type="EMBL" id="HGN90617.1"/>
    </source>
</evidence>